<protein>
    <submittedName>
        <fullName evidence="2">Uncharacterized protein</fullName>
    </submittedName>
</protein>
<gene>
    <name evidence="2" type="ORF">Dda_6705</name>
</gene>
<dbReference type="Proteomes" id="UP001221413">
    <property type="component" value="Unassembled WGS sequence"/>
</dbReference>
<evidence type="ECO:0000313" key="2">
    <source>
        <dbReference type="EMBL" id="KAJ6258657.1"/>
    </source>
</evidence>
<accession>A0AAD6IYB3</accession>
<sequence>MATLALMKSREIGNQPLTSPIERKFKNQGQDTDDQVSRIKFLASALRAAPSALDKPTAIHRTPSHSTTVQDDREANVGSKVEYGTDRRWRLAKRPKWTILMQGATRLPLDDEQGSFGAALRRALARHADLALRELYSWLDLTGQDTEWKDQPLTEK</sequence>
<dbReference type="EMBL" id="JAQGDS010000008">
    <property type="protein sequence ID" value="KAJ6258657.1"/>
    <property type="molecule type" value="Genomic_DNA"/>
</dbReference>
<name>A0AAD6IYB3_DREDA</name>
<keyword evidence="3" id="KW-1185">Reference proteome</keyword>
<organism evidence="2 3">
    <name type="scientific">Drechslerella dactyloides</name>
    <name type="common">Nematode-trapping fungus</name>
    <name type="synonym">Arthrobotrys dactyloides</name>
    <dbReference type="NCBI Taxonomy" id="74499"/>
    <lineage>
        <taxon>Eukaryota</taxon>
        <taxon>Fungi</taxon>
        <taxon>Dikarya</taxon>
        <taxon>Ascomycota</taxon>
        <taxon>Pezizomycotina</taxon>
        <taxon>Orbiliomycetes</taxon>
        <taxon>Orbiliales</taxon>
        <taxon>Orbiliaceae</taxon>
        <taxon>Drechslerella</taxon>
    </lineage>
</organism>
<dbReference type="AlphaFoldDB" id="A0AAD6IYB3"/>
<evidence type="ECO:0000256" key="1">
    <source>
        <dbReference type="SAM" id="MobiDB-lite"/>
    </source>
</evidence>
<evidence type="ECO:0000313" key="3">
    <source>
        <dbReference type="Proteomes" id="UP001221413"/>
    </source>
</evidence>
<proteinExistence type="predicted"/>
<feature type="region of interest" description="Disordered" evidence="1">
    <location>
        <begin position="1"/>
        <end position="32"/>
    </location>
</feature>
<comment type="caution">
    <text evidence="2">The sequence shown here is derived from an EMBL/GenBank/DDBJ whole genome shotgun (WGS) entry which is preliminary data.</text>
</comment>
<feature type="region of interest" description="Disordered" evidence="1">
    <location>
        <begin position="51"/>
        <end position="77"/>
    </location>
</feature>
<reference evidence="2" key="1">
    <citation type="submission" date="2023-01" db="EMBL/GenBank/DDBJ databases">
        <title>The chitinases involved in constricting ring structure development in the nematode-trapping fungus Drechslerella dactyloides.</title>
        <authorList>
            <person name="Wang R."/>
            <person name="Zhang L."/>
            <person name="Tang P."/>
            <person name="Li S."/>
            <person name="Liang L."/>
        </authorList>
    </citation>
    <scope>NUCLEOTIDE SEQUENCE</scope>
    <source>
        <strain evidence="2">YMF1.00031</strain>
    </source>
</reference>